<dbReference type="SUPFAM" id="SSF49313">
    <property type="entry name" value="Cadherin-like"/>
    <property type="match status" value="2"/>
</dbReference>
<feature type="domain" description="Dystroglycan-type cadherin-like" evidence="3">
    <location>
        <begin position="254"/>
        <end position="359"/>
    </location>
</feature>
<keyword evidence="5" id="KW-1185">Reference proteome</keyword>
<feature type="domain" description="Dystroglycan-type cadherin-like" evidence="3">
    <location>
        <begin position="135"/>
        <end position="227"/>
    </location>
</feature>
<protein>
    <recommendedName>
        <fullName evidence="3">Dystroglycan-type cadherin-like domain-containing protein</fullName>
    </recommendedName>
</protein>
<keyword evidence="2" id="KW-1133">Transmembrane helix</keyword>
<sequence>MSTRQRPSLNHENRPLSDLLGHRWWTVFSYERITWRACLRLFASVEYPALARDPAPDPALDPRRAALVPLQAFHVALASLEVAGRLPTTPSKISLESSHSFQPTITMLVLHLHTFLLIVGLFTTSYASSISVEFPLQDQLPPVGRVGSSFSWTIAPNTFASTGNESLKYSASSLPQWLTFDDANLVLHGTPSQDDKGSDTVQVTAKDDSDSASSKFTLLVTDQAGPTLQHSIVEQFKFPNPSLSSVFAIGPHSALATTNPGLRIPPGWSFSVGFQYDTFTTSGDNVYYAASQANGSALPDWIVFNSHSITFNGYTPKQINSSAPYTVSLALHGSDQEGYRDAAASLLFDLVVAAHDLSLTTSALPTINITADTSFSVSLTSPADFTGVLLDDKQIQPSDIITVQVDTSYYPWLKYDTASRTLSGDPPDDLKSGTLLPVTLTTDINQTLETNVSLAIVPSFFSSADLQPILVNPGQAVNFSLSPFYSSSSGLTVGTGPDSDVNLTAAFDPKDASNFLTFDVASGVLNGTIPSDSGGNNYTHIGVTFTAYSRITHSTSHASLPISLSASDYAHQQHHGQSGLSAASRAKMILGLKIAFSIIGGFLLFGLFLALMRRCTRVQDTALQGEEGTKAWTDEEKRWYGIGADADGSTLGPLATIHRAISRSISSMVSPRISSPSPKPPLEEPMSPGMMKKAMFLGKIRQTAGRKVSDTVRIVGDTCRRVVSSIGPAAGGAGRTRRPLISKPVLMSHNDQPVHLAPGSSPRHPEVTPFEDMDFSQYAPSGMSLSIAGSPSSSTGGRSIPRRRADFAPPGANNVAVALTTPPQAYRGHGSSIRRRSVDLESLVESMGSRSAMSVQSEAALTRAEKGMSVRSVRSASAISVGSAEPRGSHSRNPSASRPKPRPRLVPFTSSSRVPVPKMPSSYFTGDPDPVDTGLESDSSDRKSKRVVSQMAKVFRSASTDRGLKEGKKGDEESGGDELSVGIQYVKALGADDGRLPANPTSASFSLDSSMHGHSASISTTKTQAVPRMLARTGEQFKFRIHLSIPQPSPAPPSSPSLSEPLDVKLMSGLPLPRFVHTNADVVSVKGGGSERLVEFTGVPTKADVGELNVAVYMKSTEECVGRVIIEIVERAK</sequence>
<name>A0A4R0RT15_9APHY</name>
<evidence type="ECO:0000256" key="1">
    <source>
        <dbReference type="SAM" id="MobiDB-lite"/>
    </source>
</evidence>
<dbReference type="SMART" id="SM00736">
    <property type="entry name" value="CADG"/>
    <property type="match status" value="2"/>
</dbReference>
<evidence type="ECO:0000256" key="2">
    <source>
        <dbReference type="SAM" id="Phobius"/>
    </source>
</evidence>
<reference evidence="4 5" key="1">
    <citation type="submission" date="2018-11" db="EMBL/GenBank/DDBJ databases">
        <title>Genome assembly of Steccherinum ochraceum LE-BIN_3174, the white-rot fungus of the Steccherinaceae family (The Residual Polyporoid clade, Polyporales, Basidiomycota).</title>
        <authorList>
            <person name="Fedorova T.V."/>
            <person name="Glazunova O.A."/>
            <person name="Landesman E.O."/>
            <person name="Moiseenko K.V."/>
            <person name="Psurtseva N.V."/>
            <person name="Savinova O.S."/>
            <person name="Shakhova N.V."/>
            <person name="Tyazhelova T.V."/>
            <person name="Vasina D.V."/>
        </authorList>
    </citation>
    <scope>NUCLEOTIDE SEQUENCE [LARGE SCALE GENOMIC DNA]</scope>
    <source>
        <strain evidence="4 5">LE-BIN_3174</strain>
    </source>
</reference>
<evidence type="ECO:0000313" key="5">
    <source>
        <dbReference type="Proteomes" id="UP000292702"/>
    </source>
</evidence>
<keyword evidence="2" id="KW-0472">Membrane</keyword>
<dbReference type="Gene3D" id="2.60.40.10">
    <property type="entry name" value="Immunoglobulins"/>
    <property type="match status" value="2"/>
</dbReference>
<proteinExistence type="predicted"/>
<accession>A0A4R0RT15</accession>
<gene>
    <name evidence="4" type="ORF">EIP91_000687</name>
</gene>
<feature type="region of interest" description="Disordered" evidence="1">
    <location>
        <begin position="864"/>
        <end position="978"/>
    </location>
</feature>
<dbReference type="InterPro" id="IPR013783">
    <property type="entry name" value="Ig-like_fold"/>
</dbReference>
<dbReference type="AlphaFoldDB" id="A0A4R0RT15"/>
<evidence type="ECO:0000259" key="3">
    <source>
        <dbReference type="SMART" id="SM00736"/>
    </source>
</evidence>
<dbReference type="STRING" id="92696.A0A4R0RT15"/>
<feature type="transmembrane region" description="Helical" evidence="2">
    <location>
        <begin position="588"/>
        <end position="611"/>
    </location>
</feature>
<keyword evidence="2" id="KW-0812">Transmembrane</keyword>
<feature type="region of interest" description="Disordered" evidence="1">
    <location>
        <begin position="668"/>
        <end position="687"/>
    </location>
</feature>
<feature type="transmembrane region" description="Helical" evidence="2">
    <location>
        <begin position="105"/>
        <end position="127"/>
    </location>
</feature>
<dbReference type="Proteomes" id="UP000292702">
    <property type="component" value="Unassembled WGS sequence"/>
</dbReference>
<dbReference type="InterPro" id="IPR015919">
    <property type="entry name" value="Cadherin-like_sf"/>
</dbReference>
<feature type="compositionally biased region" description="Low complexity" evidence="1">
    <location>
        <begin position="869"/>
        <end position="884"/>
    </location>
</feature>
<organism evidence="4 5">
    <name type="scientific">Steccherinum ochraceum</name>
    <dbReference type="NCBI Taxonomy" id="92696"/>
    <lineage>
        <taxon>Eukaryota</taxon>
        <taxon>Fungi</taxon>
        <taxon>Dikarya</taxon>
        <taxon>Basidiomycota</taxon>
        <taxon>Agaricomycotina</taxon>
        <taxon>Agaricomycetes</taxon>
        <taxon>Polyporales</taxon>
        <taxon>Steccherinaceae</taxon>
        <taxon>Steccherinum</taxon>
    </lineage>
</organism>
<evidence type="ECO:0000313" key="4">
    <source>
        <dbReference type="EMBL" id="TCD66958.1"/>
    </source>
</evidence>
<feature type="compositionally biased region" description="Basic and acidic residues" evidence="1">
    <location>
        <begin position="962"/>
        <end position="972"/>
    </location>
</feature>
<dbReference type="GO" id="GO:0005509">
    <property type="term" value="F:calcium ion binding"/>
    <property type="evidence" value="ECO:0007669"/>
    <property type="project" value="InterPro"/>
</dbReference>
<dbReference type="OrthoDB" id="414243at2759"/>
<comment type="caution">
    <text evidence="4">The sequence shown here is derived from an EMBL/GenBank/DDBJ whole genome shotgun (WGS) entry which is preliminary data.</text>
</comment>
<dbReference type="InterPro" id="IPR006644">
    <property type="entry name" value="Cadg"/>
</dbReference>
<dbReference type="Pfam" id="PF05345">
    <property type="entry name" value="He_PIG"/>
    <property type="match status" value="1"/>
</dbReference>
<dbReference type="GO" id="GO:0016020">
    <property type="term" value="C:membrane"/>
    <property type="evidence" value="ECO:0007669"/>
    <property type="project" value="InterPro"/>
</dbReference>
<dbReference type="EMBL" id="RWJN01000115">
    <property type="protein sequence ID" value="TCD66958.1"/>
    <property type="molecule type" value="Genomic_DNA"/>
</dbReference>